<name>A0A2S9GSK6_9BURK</name>
<keyword evidence="2" id="KW-1185">Reference proteome</keyword>
<evidence type="ECO:0000313" key="2">
    <source>
        <dbReference type="Proteomes" id="UP000237839"/>
    </source>
</evidence>
<evidence type="ECO:0000313" key="1">
    <source>
        <dbReference type="EMBL" id="PRC90685.1"/>
    </source>
</evidence>
<reference evidence="1 2" key="1">
    <citation type="submission" date="2018-02" db="EMBL/GenBank/DDBJ databases">
        <title>Solimicrobium silvestre gen. nov., sp. nov., isolated from alpine forest soil.</title>
        <authorList>
            <person name="Margesin R."/>
            <person name="Albuquerque L."/>
            <person name="Zhang D.-C."/>
            <person name="Froufe H.J.C."/>
            <person name="Severino R."/>
            <person name="Roxo I."/>
            <person name="Egas C."/>
            <person name="Da Costa M.S."/>
        </authorList>
    </citation>
    <scope>NUCLEOTIDE SEQUENCE [LARGE SCALE GENOMIC DNA]</scope>
    <source>
        <strain evidence="1 2">S20-91</strain>
    </source>
</reference>
<protein>
    <submittedName>
        <fullName evidence="1">Uncharacterized protein</fullName>
    </submittedName>
</protein>
<comment type="caution">
    <text evidence="1">The sequence shown here is derived from an EMBL/GenBank/DDBJ whole genome shotgun (WGS) entry which is preliminary data.</text>
</comment>
<sequence>MNIEKLNPDAPEVHVLITESNHYMAALYPAESNHIEGVDG</sequence>
<dbReference type="Proteomes" id="UP000237839">
    <property type="component" value="Unassembled WGS sequence"/>
</dbReference>
<accession>A0A2S9GSK6</accession>
<gene>
    <name evidence="1" type="ORF">S2091_4578</name>
</gene>
<organism evidence="1 2">
    <name type="scientific">Solimicrobium silvestre</name>
    <dbReference type="NCBI Taxonomy" id="2099400"/>
    <lineage>
        <taxon>Bacteria</taxon>
        <taxon>Pseudomonadati</taxon>
        <taxon>Pseudomonadota</taxon>
        <taxon>Betaproteobacteria</taxon>
        <taxon>Burkholderiales</taxon>
        <taxon>Oxalobacteraceae</taxon>
        <taxon>Solimicrobium</taxon>
    </lineage>
</organism>
<dbReference type="RefSeq" id="WP_279338283.1">
    <property type="nucleotide sequence ID" value="NZ_PUGF01000038.1"/>
</dbReference>
<dbReference type="EMBL" id="PUGF01000038">
    <property type="protein sequence ID" value="PRC90685.1"/>
    <property type="molecule type" value="Genomic_DNA"/>
</dbReference>
<dbReference type="AlphaFoldDB" id="A0A2S9GSK6"/>
<proteinExistence type="predicted"/>